<evidence type="ECO:0000256" key="3">
    <source>
        <dbReference type="ARBA" id="ARBA00023163"/>
    </source>
</evidence>
<accession>A0A378TWC6</accession>
<dbReference type="InterPro" id="IPR003314">
    <property type="entry name" value="Mu-type_HTH"/>
</dbReference>
<dbReference type="GO" id="GO:0003677">
    <property type="term" value="F:DNA binding"/>
    <property type="evidence" value="ECO:0007669"/>
    <property type="project" value="UniProtKB-KW"/>
</dbReference>
<keyword evidence="2" id="KW-0238">DNA-binding</keyword>
<proteinExistence type="predicted"/>
<evidence type="ECO:0000256" key="2">
    <source>
        <dbReference type="ARBA" id="ARBA00023125"/>
    </source>
</evidence>
<dbReference type="AlphaFoldDB" id="A0A378TWC6"/>
<dbReference type="InterPro" id="IPR036286">
    <property type="entry name" value="LexA/Signal_pep-like_sf"/>
</dbReference>
<dbReference type="InterPro" id="IPR015927">
    <property type="entry name" value="Peptidase_S24_S26A/B/C"/>
</dbReference>
<dbReference type="SUPFAM" id="SSF51306">
    <property type="entry name" value="LexA/Signal peptidase"/>
    <property type="match status" value="1"/>
</dbReference>
<dbReference type="Proteomes" id="UP000254927">
    <property type="component" value="Unassembled WGS sequence"/>
</dbReference>
<dbReference type="Pfam" id="PF02316">
    <property type="entry name" value="HTH_Tnp_Mu_1"/>
    <property type="match status" value="1"/>
</dbReference>
<reference evidence="6 7" key="1">
    <citation type="submission" date="2018-06" db="EMBL/GenBank/DDBJ databases">
        <authorList>
            <consortium name="Pathogen Informatics"/>
            <person name="Doyle S."/>
        </authorList>
    </citation>
    <scope>NUCLEOTIDE SEQUENCE [LARGE SCALE GENOMIC DNA]</scope>
    <source>
        <strain evidence="6 7">NCTC10660</strain>
    </source>
</reference>
<evidence type="ECO:0000313" key="6">
    <source>
        <dbReference type="EMBL" id="STZ66724.1"/>
    </source>
</evidence>
<dbReference type="EMBL" id="UGQW01000001">
    <property type="protein sequence ID" value="STZ66724.1"/>
    <property type="molecule type" value="Genomic_DNA"/>
</dbReference>
<sequence>MEYSAQEICDLVSQATAKQIHIDLPSSKSGVKIRAEKEGWKSRIVQGKGGRNGQKTVYSLPNDVIKELQAKGLIPLLEKSHLENKVENQKINEPPAAYLIHQTAIQKRKSGVNEPAIPLVMQDMVNEYDIWSEGQDVSSIVPVRYHTNLFGRAGHGERFDEQLITEAMWFRASFFDVLGVSPDKCFCSRIKGDSMEPTLIDRGTVLWQMTADYLGEGIYLFRQYDDIRIKRLHRINRYTYRIVSDSSNKDSYPTEILDLSQSQDYDFEIYGKYLWDCGIAS</sequence>
<dbReference type="InterPro" id="IPR009061">
    <property type="entry name" value="DNA-bd_dom_put_sf"/>
</dbReference>
<feature type="domain" description="HTH Mu-type" evidence="5">
    <location>
        <begin position="24"/>
        <end position="73"/>
    </location>
</feature>
<evidence type="ECO:0000259" key="5">
    <source>
        <dbReference type="Pfam" id="PF02316"/>
    </source>
</evidence>
<dbReference type="SUPFAM" id="SSF46955">
    <property type="entry name" value="Putative DNA-binding domain"/>
    <property type="match status" value="1"/>
</dbReference>
<dbReference type="Gene3D" id="1.10.10.10">
    <property type="entry name" value="Winged helix-like DNA-binding domain superfamily/Winged helix DNA-binding domain"/>
    <property type="match status" value="1"/>
</dbReference>
<evidence type="ECO:0000259" key="4">
    <source>
        <dbReference type="Pfam" id="PF00717"/>
    </source>
</evidence>
<keyword evidence="1" id="KW-0805">Transcription regulation</keyword>
<evidence type="ECO:0000313" key="7">
    <source>
        <dbReference type="Proteomes" id="UP000254927"/>
    </source>
</evidence>
<name>A0A378TWC6_NEIEL</name>
<dbReference type="PANTHER" id="PTHR40661:SF3">
    <property type="entry name" value="FELS-1 PROPHAGE TRANSCRIPTIONAL REGULATOR"/>
    <property type="match status" value="1"/>
</dbReference>
<organism evidence="6 7">
    <name type="scientific">Neisseria elongata</name>
    <dbReference type="NCBI Taxonomy" id="495"/>
    <lineage>
        <taxon>Bacteria</taxon>
        <taxon>Pseudomonadati</taxon>
        <taxon>Pseudomonadota</taxon>
        <taxon>Betaproteobacteria</taxon>
        <taxon>Neisseriales</taxon>
        <taxon>Neisseriaceae</taxon>
        <taxon>Neisseria</taxon>
    </lineage>
</organism>
<dbReference type="InterPro" id="IPR039418">
    <property type="entry name" value="LexA-like"/>
</dbReference>
<dbReference type="PANTHER" id="PTHR40661">
    <property type="match status" value="1"/>
</dbReference>
<dbReference type="Gene3D" id="2.10.109.10">
    <property type="entry name" value="Umud Fragment, subunit A"/>
    <property type="match status" value="1"/>
</dbReference>
<dbReference type="CDD" id="cd06529">
    <property type="entry name" value="S24_LexA-like"/>
    <property type="match status" value="1"/>
</dbReference>
<dbReference type="Pfam" id="PF00717">
    <property type="entry name" value="Peptidase_S24"/>
    <property type="match status" value="1"/>
</dbReference>
<dbReference type="InterPro" id="IPR036388">
    <property type="entry name" value="WH-like_DNA-bd_sf"/>
</dbReference>
<dbReference type="RefSeq" id="WP_074896430.1">
    <property type="nucleotide sequence ID" value="NZ_CP031252.1"/>
</dbReference>
<gene>
    <name evidence="6" type="ORF">NCTC10660_00175</name>
</gene>
<dbReference type="GeneID" id="93351192"/>
<protein>
    <submittedName>
        <fullName evidence="6">Putative transcriptional regulator</fullName>
    </submittedName>
</protein>
<keyword evidence="3" id="KW-0804">Transcription</keyword>
<evidence type="ECO:0000256" key="1">
    <source>
        <dbReference type="ARBA" id="ARBA00023015"/>
    </source>
</evidence>
<feature type="domain" description="Peptidase S24/S26A/S26B/S26C" evidence="4">
    <location>
        <begin position="153"/>
        <end position="272"/>
    </location>
</feature>